<dbReference type="GO" id="GO:0016020">
    <property type="term" value="C:membrane"/>
    <property type="evidence" value="ECO:0007669"/>
    <property type="project" value="InterPro"/>
</dbReference>
<organism evidence="8 9">
    <name type="scientific">Halanaerobium saccharolyticum</name>
    <dbReference type="NCBI Taxonomy" id="43595"/>
    <lineage>
        <taxon>Bacteria</taxon>
        <taxon>Bacillati</taxon>
        <taxon>Bacillota</taxon>
        <taxon>Clostridia</taxon>
        <taxon>Halanaerobiales</taxon>
        <taxon>Halanaerobiaceae</taxon>
        <taxon>Halanaerobium</taxon>
    </lineage>
</organism>
<keyword evidence="1 3" id="KW-0807">Transducer</keyword>
<dbReference type="EMBL" id="SODA01000021">
    <property type="protein sequence ID" value="TDW01338.1"/>
    <property type="molecule type" value="Genomic_DNA"/>
</dbReference>
<dbReference type="GO" id="GO:0006935">
    <property type="term" value="P:chemotaxis"/>
    <property type="evidence" value="ECO:0007669"/>
    <property type="project" value="InterPro"/>
</dbReference>
<dbReference type="Pfam" id="PF12729">
    <property type="entry name" value="4HB_MCP_1"/>
    <property type="match status" value="1"/>
</dbReference>
<evidence type="ECO:0000256" key="3">
    <source>
        <dbReference type="PROSITE-ProRule" id="PRU00284"/>
    </source>
</evidence>
<comment type="similarity">
    <text evidence="2">Belongs to the methyl-accepting chemotaxis (MCP) protein family.</text>
</comment>
<dbReference type="CDD" id="cd11386">
    <property type="entry name" value="MCP_signal"/>
    <property type="match status" value="1"/>
</dbReference>
<dbReference type="InterPro" id="IPR004089">
    <property type="entry name" value="MCPsignal_dom"/>
</dbReference>
<feature type="coiled-coil region" evidence="4">
    <location>
        <begin position="71"/>
        <end position="98"/>
    </location>
</feature>
<keyword evidence="5" id="KW-0812">Transmembrane</keyword>
<dbReference type="InterPro" id="IPR004090">
    <property type="entry name" value="Chemotax_Me-accpt_rcpt"/>
</dbReference>
<dbReference type="GO" id="GO:0004888">
    <property type="term" value="F:transmembrane signaling receptor activity"/>
    <property type="evidence" value="ECO:0007669"/>
    <property type="project" value="InterPro"/>
</dbReference>
<evidence type="ECO:0000256" key="5">
    <source>
        <dbReference type="SAM" id="Phobius"/>
    </source>
</evidence>
<dbReference type="Pfam" id="PF00672">
    <property type="entry name" value="HAMP"/>
    <property type="match status" value="1"/>
</dbReference>
<dbReference type="GO" id="GO:0007165">
    <property type="term" value="P:signal transduction"/>
    <property type="evidence" value="ECO:0007669"/>
    <property type="project" value="UniProtKB-KW"/>
</dbReference>
<dbReference type="Pfam" id="PF00015">
    <property type="entry name" value="MCPsignal"/>
    <property type="match status" value="1"/>
</dbReference>
<dbReference type="InterPro" id="IPR024478">
    <property type="entry name" value="HlyB_4HB_MCP"/>
</dbReference>
<dbReference type="Gene3D" id="1.10.287.950">
    <property type="entry name" value="Methyl-accepting chemotaxis protein"/>
    <property type="match status" value="1"/>
</dbReference>
<feature type="domain" description="Methyl-accepting transducer" evidence="6">
    <location>
        <begin position="290"/>
        <end position="547"/>
    </location>
</feature>
<sequence>MNKFLLLRNISIKFKLVGLTFLLILGTIIIGIIAYNQIGTLGVIITDYNSNYVPSISSTLSSDRDLQQARVALIEAANENYQNRIESLKSIFNENIEQTKTNFESYTATASVSEEEVELKNIFANNYNQYLTQTQLIWEEIDSGNYNQANNLLSKEEQYFTDLRSILDRVQDIYVEGAEQEENRASSTVKQSYTTILIIIIVLAIVNTMLALIIITGITKPLSAAEKYLQSIASGNLSIEIEDKYLNRKDEIGKLLNDLNEMKNKLSQIIGNVINISSNLSASSEELSASSEEMSASAEEVGRSVQEIASGAEEQSAQVDESKNNIDNLMEEIKLVENNTEKMNQQASNVINYLDQGNQSINKSINQVAEVKNKTITVTEKIHQLGELSEKIGNIIKLISGISSQTNLLALNAAIEAARAGEAGRGFSVVADEIRNLAEESSQATEQIASLINQIQNGVQAAVSEIDETNQSVENSVAVIKSTDDSFTEINKAMSQLTNYIKIITEEAKEMDNNSDFVKQAITEIAAVSQESAHNAEEVAAASSEQEQSIKEIVESSTNLAMMAENLMNNVRTFKV</sequence>
<dbReference type="CDD" id="cd06225">
    <property type="entry name" value="HAMP"/>
    <property type="match status" value="1"/>
</dbReference>
<evidence type="ECO:0000256" key="4">
    <source>
        <dbReference type="SAM" id="Coils"/>
    </source>
</evidence>
<feature type="domain" description="HAMP" evidence="7">
    <location>
        <begin position="216"/>
        <end position="271"/>
    </location>
</feature>
<proteinExistence type="inferred from homology"/>
<dbReference type="AlphaFoldDB" id="A0A4R7YU52"/>
<evidence type="ECO:0000313" key="8">
    <source>
        <dbReference type="EMBL" id="TDW01338.1"/>
    </source>
</evidence>
<dbReference type="PROSITE" id="PS50885">
    <property type="entry name" value="HAMP"/>
    <property type="match status" value="1"/>
</dbReference>
<feature type="coiled-coil region" evidence="4">
    <location>
        <begin position="312"/>
        <end position="346"/>
    </location>
</feature>
<dbReference type="PANTHER" id="PTHR32089:SF112">
    <property type="entry name" value="LYSOZYME-LIKE PROTEIN-RELATED"/>
    <property type="match status" value="1"/>
</dbReference>
<keyword evidence="5" id="KW-1133">Transmembrane helix</keyword>
<dbReference type="SUPFAM" id="SSF47170">
    <property type="entry name" value="Aspartate receptor, ligand-binding domain"/>
    <property type="match status" value="1"/>
</dbReference>
<feature type="transmembrane region" description="Helical" evidence="5">
    <location>
        <begin position="12"/>
        <end position="35"/>
    </location>
</feature>
<evidence type="ECO:0000256" key="2">
    <source>
        <dbReference type="ARBA" id="ARBA00029447"/>
    </source>
</evidence>
<evidence type="ECO:0000313" key="9">
    <source>
        <dbReference type="Proteomes" id="UP000294697"/>
    </source>
</evidence>
<dbReference type="InterPro" id="IPR035440">
    <property type="entry name" value="4HB_MCP_dom_sf"/>
</dbReference>
<evidence type="ECO:0000259" key="6">
    <source>
        <dbReference type="PROSITE" id="PS50111"/>
    </source>
</evidence>
<dbReference type="RefSeq" id="WP_111572845.1">
    <property type="nucleotide sequence ID" value="NZ_QLME01000020.1"/>
</dbReference>
<dbReference type="PRINTS" id="PR00260">
    <property type="entry name" value="CHEMTRNSDUCR"/>
</dbReference>
<name>A0A4R7YU52_9FIRM</name>
<gene>
    <name evidence="8" type="ORF">C8C77_12136</name>
</gene>
<protein>
    <submittedName>
        <fullName evidence="8">Methyl-accepting chemotaxis protein</fullName>
    </submittedName>
</protein>
<dbReference type="Proteomes" id="UP000294697">
    <property type="component" value="Unassembled WGS sequence"/>
</dbReference>
<evidence type="ECO:0000256" key="1">
    <source>
        <dbReference type="ARBA" id="ARBA00023224"/>
    </source>
</evidence>
<dbReference type="InterPro" id="IPR003660">
    <property type="entry name" value="HAMP_dom"/>
</dbReference>
<evidence type="ECO:0000259" key="7">
    <source>
        <dbReference type="PROSITE" id="PS50885"/>
    </source>
</evidence>
<dbReference type="SMART" id="SM00304">
    <property type="entry name" value="HAMP"/>
    <property type="match status" value="1"/>
</dbReference>
<accession>A0A4R7YU52</accession>
<keyword evidence="5" id="KW-0472">Membrane</keyword>
<dbReference type="PROSITE" id="PS50111">
    <property type="entry name" value="CHEMOTAXIS_TRANSDUC_2"/>
    <property type="match status" value="1"/>
</dbReference>
<reference evidence="8 9" key="1">
    <citation type="submission" date="2019-03" db="EMBL/GenBank/DDBJ databases">
        <title>Subsurface microbial communities from deep shales in Ohio and West Virginia, USA.</title>
        <authorList>
            <person name="Wrighton K."/>
        </authorList>
    </citation>
    <scope>NUCLEOTIDE SEQUENCE [LARGE SCALE GENOMIC DNA]</scope>
    <source>
        <strain evidence="8 9">MSL9.2</strain>
    </source>
</reference>
<dbReference type="SUPFAM" id="SSF58104">
    <property type="entry name" value="Methyl-accepting chemotaxis protein (MCP) signaling domain"/>
    <property type="match status" value="1"/>
</dbReference>
<keyword evidence="4" id="KW-0175">Coiled coil</keyword>
<dbReference type="PANTHER" id="PTHR32089">
    <property type="entry name" value="METHYL-ACCEPTING CHEMOTAXIS PROTEIN MCPB"/>
    <property type="match status" value="1"/>
</dbReference>
<comment type="caution">
    <text evidence="8">The sequence shown here is derived from an EMBL/GenBank/DDBJ whole genome shotgun (WGS) entry which is preliminary data.</text>
</comment>
<dbReference type="SMART" id="SM00283">
    <property type="entry name" value="MA"/>
    <property type="match status" value="1"/>
</dbReference>
<feature type="transmembrane region" description="Helical" evidence="5">
    <location>
        <begin position="193"/>
        <end position="218"/>
    </location>
</feature>
<dbReference type="OrthoDB" id="597657at2"/>